<dbReference type="OrthoDB" id="1850874at2"/>
<organism evidence="1 2">
    <name type="scientific">Caloranaerobacter azorensis DSM 13643</name>
    <dbReference type="NCBI Taxonomy" id="1121264"/>
    <lineage>
        <taxon>Bacteria</taxon>
        <taxon>Bacillati</taxon>
        <taxon>Bacillota</taxon>
        <taxon>Tissierellia</taxon>
        <taxon>Tissierellales</taxon>
        <taxon>Thermohalobacteraceae</taxon>
        <taxon>Caloranaerobacter</taxon>
    </lineage>
</organism>
<dbReference type="RefSeq" id="WP_073196185.1">
    <property type="nucleotide sequence ID" value="NZ_FQXO01000025.1"/>
</dbReference>
<accession>A0A1M5TW05</accession>
<sequence length="163" mass="18758">MSSSNYRRNKAFIDKYRKELKAMLDDISDIDKKILNKAVNTGAAYARRNTPVGEYKGNVVEFTTRDGKHVRFTISTPRVGGFLRKSWHVMPTKKTPKGVEKELVNSADYASYVNYGHRIVQGGVTKGWVKGQFILEKAMHRVDKALVKEFKKEIERVNKKYDK</sequence>
<reference evidence="2" key="1">
    <citation type="submission" date="2016-11" db="EMBL/GenBank/DDBJ databases">
        <authorList>
            <person name="Varghese N."/>
            <person name="Submissions S."/>
        </authorList>
    </citation>
    <scope>NUCLEOTIDE SEQUENCE [LARGE SCALE GENOMIC DNA]</scope>
    <source>
        <strain evidence="2">DSM 13643</strain>
    </source>
</reference>
<dbReference type="Proteomes" id="UP000183967">
    <property type="component" value="Unassembled WGS sequence"/>
</dbReference>
<dbReference type="EMBL" id="FQXO01000025">
    <property type="protein sequence ID" value="SHH54977.1"/>
    <property type="molecule type" value="Genomic_DNA"/>
</dbReference>
<name>A0A1M5TW05_9FIRM</name>
<keyword evidence="2" id="KW-1185">Reference proteome</keyword>
<dbReference type="InterPro" id="IPR010064">
    <property type="entry name" value="HK97-gp10_tail"/>
</dbReference>
<protein>
    <submittedName>
        <fullName evidence="1">Bacteriophage HK97-gp10, putative tail-component</fullName>
    </submittedName>
</protein>
<proteinExistence type="predicted"/>
<dbReference type="AlphaFoldDB" id="A0A1M5TW05"/>
<evidence type="ECO:0000313" key="1">
    <source>
        <dbReference type="EMBL" id="SHH54977.1"/>
    </source>
</evidence>
<evidence type="ECO:0000313" key="2">
    <source>
        <dbReference type="Proteomes" id="UP000183967"/>
    </source>
</evidence>
<gene>
    <name evidence="1" type="ORF">SAMN02745135_01170</name>
</gene>
<dbReference type="Pfam" id="PF04883">
    <property type="entry name" value="HK97-gp10_like"/>
    <property type="match status" value="1"/>
</dbReference>